<feature type="transmembrane region" description="Helical" evidence="7">
    <location>
        <begin position="260"/>
        <end position="278"/>
    </location>
</feature>
<dbReference type="Proteomes" id="UP000192468">
    <property type="component" value="Unassembled WGS sequence"/>
</dbReference>
<evidence type="ECO:0000313" key="10">
    <source>
        <dbReference type="Proteomes" id="UP000192468"/>
    </source>
</evidence>
<feature type="transmembrane region" description="Helical" evidence="7">
    <location>
        <begin position="320"/>
        <end position="343"/>
    </location>
</feature>
<evidence type="ECO:0000256" key="4">
    <source>
        <dbReference type="ARBA" id="ARBA00022692"/>
    </source>
</evidence>
<keyword evidence="2" id="KW-0813">Transport</keyword>
<protein>
    <submittedName>
        <fullName evidence="9">Transmembrane secretion effector</fullName>
    </submittedName>
</protein>
<name>A0A1W1XIN0_9CLOT</name>
<dbReference type="InterPro" id="IPR020846">
    <property type="entry name" value="MFS_dom"/>
</dbReference>
<dbReference type="PROSITE" id="PS50850">
    <property type="entry name" value="MFS"/>
    <property type="match status" value="1"/>
</dbReference>
<evidence type="ECO:0000256" key="3">
    <source>
        <dbReference type="ARBA" id="ARBA00022475"/>
    </source>
</evidence>
<comment type="subcellular location">
    <subcellularLocation>
        <location evidence="1">Cell membrane</location>
        <topology evidence="1">Multi-pass membrane protein</topology>
    </subcellularLocation>
</comment>
<evidence type="ECO:0000256" key="5">
    <source>
        <dbReference type="ARBA" id="ARBA00022989"/>
    </source>
</evidence>
<evidence type="ECO:0000256" key="7">
    <source>
        <dbReference type="SAM" id="Phobius"/>
    </source>
</evidence>
<dbReference type="STRING" id="1121291.SAMN02745134_02013"/>
<dbReference type="SUPFAM" id="SSF103473">
    <property type="entry name" value="MFS general substrate transporter"/>
    <property type="match status" value="1"/>
</dbReference>
<evidence type="ECO:0000256" key="1">
    <source>
        <dbReference type="ARBA" id="ARBA00004651"/>
    </source>
</evidence>
<dbReference type="Gene3D" id="1.20.1250.20">
    <property type="entry name" value="MFS general substrate transporter like domains"/>
    <property type="match status" value="1"/>
</dbReference>
<sequence>MIGLLWLILDRTKSPKLMGVVLFFTYLPQFALGLIAGSIVDQFDRRKIMIICDIVRGVVLFIFCIMIELKIFSIYLVIILTFLLASASVFFGPASQAFIPNIVQKDLLVSANAVSSGIDQLCKIIGNAIAGIIIATIGVYPLFMFDGSSFLFSALMLYLIKYIVKNNKFEDVDNKISISKIVSDSKMGINFTLKDKFIKTFIILLVISNISYSIVTTLTPVFSERVLKAGPKGYGYLEAVLSVGMLLGISFIGSIKVKKVGYMFIFGIIFSGVSLILVGLNSKLIIVMFLYLLFGLSDAFTAPMFAYFRLYVKDEIRGRVFSVFNLIVLSAVPISMATIGVLMEYFGTKNFYICCGVVLMMSSILACFSRNFINASLENV</sequence>
<dbReference type="PANTHER" id="PTHR23513">
    <property type="entry name" value="INTEGRAL MEMBRANE EFFLUX PROTEIN-RELATED"/>
    <property type="match status" value="1"/>
</dbReference>
<dbReference type="CDD" id="cd06173">
    <property type="entry name" value="MFS_MefA_like"/>
    <property type="match status" value="1"/>
</dbReference>
<dbReference type="InterPro" id="IPR010290">
    <property type="entry name" value="TM_effector"/>
</dbReference>
<keyword evidence="3" id="KW-1003">Cell membrane</keyword>
<keyword evidence="5 7" id="KW-1133">Transmembrane helix</keyword>
<dbReference type="GO" id="GO:0022857">
    <property type="term" value="F:transmembrane transporter activity"/>
    <property type="evidence" value="ECO:0007669"/>
    <property type="project" value="InterPro"/>
</dbReference>
<dbReference type="InterPro" id="IPR036259">
    <property type="entry name" value="MFS_trans_sf"/>
</dbReference>
<gene>
    <name evidence="9" type="ORF">SAMN02745134_02013</name>
</gene>
<proteinExistence type="predicted"/>
<evidence type="ECO:0000256" key="6">
    <source>
        <dbReference type="ARBA" id="ARBA00023136"/>
    </source>
</evidence>
<organism evidence="9 10">
    <name type="scientific">Clostridium acidisoli DSM 12555</name>
    <dbReference type="NCBI Taxonomy" id="1121291"/>
    <lineage>
        <taxon>Bacteria</taxon>
        <taxon>Bacillati</taxon>
        <taxon>Bacillota</taxon>
        <taxon>Clostridia</taxon>
        <taxon>Eubacteriales</taxon>
        <taxon>Clostridiaceae</taxon>
        <taxon>Clostridium</taxon>
    </lineage>
</organism>
<feature type="domain" description="Major facilitator superfamily (MFS) profile" evidence="8">
    <location>
        <begin position="1"/>
        <end position="165"/>
    </location>
</feature>
<dbReference type="PANTHER" id="PTHR23513:SF6">
    <property type="entry name" value="MAJOR FACILITATOR SUPERFAMILY ASSOCIATED DOMAIN-CONTAINING PROTEIN"/>
    <property type="match status" value="1"/>
</dbReference>
<evidence type="ECO:0000313" key="9">
    <source>
        <dbReference type="EMBL" id="SMC23840.1"/>
    </source>
</evidence>
<dbReference type="GO" id="GO:0005886">
    <property type="term" value="C:plasma membrane"/>
    <property type="evidence" value="ECO:0007669"/>
    <property type="project" value="UniProtKB-SubCell"/>
</dbReference>
<keyword evidence="4 7" id="KW-0812">Transmembrane</keyword>
<dbReference type="Pfam" id="PF05977">
    <property type="entry name" value="MFS_3"/>
    <property type="match status" value="1"/>
</dbReference>
<feature type="transmembrane region" description="Helical" evidence="7">
    <location>
        <begin position="349"/>
        <end position="368"/>
    </location>
</feature>
<feature type="transmembrane region" description="Helical" evidence="7">
    <location>
        <begin position="234"/>
        <end position="253"/>
    </location>
</feature>
<feature type="transmembrane region" description="Helical" evidence="7">
    <location>
        <begin position="124"/>
        <end position="143"/>
    </location>
</feature>
<accession>A0A1W1XIN0</accession>
<reference evidence="9 10" key="1">
    <citation type="submission" date="2017-04" db="EMBL/GenBank/DDBJ databases">
        <authorList>
            <person name="Afonso C.L."/>
            <person name="Miller P.J."/>
            <person name="Scott M.A."/>
            <person name="Spackman E."/>
            <person name="Goraichik I."/>
            <person name="Dimitrov K.M."/>
            <person name="Suarez D.L."/>
            <person name="Swayne D.E."/>
        </authorList>
    </citation>
    <scope>NUCLEOTIDE SEQUENCE [LARGE SCALE GENOMIC DNA]</scope>
    <source>
        <strain evidence="9 10">DSM 12555</strain>
    </source>
</reference>
<feature type="transmembrane region" description="Helical" evidence="7">
    <location>
        <begin position="201"/>
        <end position="222"/>
    </location>
</feature>
<feature type="transmembrane region" description="Helical" evidence="7">
    <location>
        <begin position="17"/>
        <end position="36"/>
    </location>
</feature>
<dbReference type="AlphaFoldDB" id="A0A1W1XIN0"/>
<evidence type="ECO:0000256" key="2">
    <source>
        <dbReference type="ARBA" id="ARBA00022448"/>
    </source>
</evidence>
<evidence type="ECO:0000259" key="8">
    <source>
        <dbReference type="PROSITE" id="PS50850"/>
    </source>
</evidence>
<feature type="transmembrane region" description="Helical" evidence="7">
    <location>
        <begin position="284"/>
        <end position="308"/>
    </location>
</feature>
<keyword evidence="10" id="KW-1185">Reference proteome</keyword>
<dbReference type="EMBL" id="FWXH01000006">
    <property type="protein sequence ID" value="SMC23840.1"/>
    <property type="molecule type" value="Genomic_DNA"/>
</dbReference>
<keyword evidence="6 7" id="KW-0472">Membrane</keyword>